<dbReference type="Pfam" id="PF03309">
    <property type="entry name" value="Pan_kinase"/>
    <property type="match status" value="1"/>
</dbReference>
<evidence type="ECO:0000313" key="18">
    <source>
        <dbReference type="Proteomes" id="UP001334732"/>
    </source>
</evidence>
<feature type="binding site" evidence="16">
    <location>
        <position position="87"/>
    </location>
    <ligand>
        <name>substrate</name>
    </ligand>
</feature>
<dbReference type="CDD" id="cd24015">
    <property type="entry name" value="ASKHA_NBD_PanK-III"/>
    <property type="match status" value="1"/>
</dbReference>
<dbReference type="PANTHER" id="PTHR34265">
    <property type="entry name" value="TYPE III PANTOTHENATE KINASE"/>
    <property type="match status" value="1"/>
</dbReference>
<name>A0ABZ1CKK5_9PROT</name>
<evidence type="ECO:0000256" key="9">
    <source>
        <dbReference type="ARBA" id="ARBA00022741"/>
    </source>
</evidence>
<comment type="similarity">
    <text evidence="14 16">Belongs to the type III pantothenate kinase family.</text>
</comment>
<dbReference type="EC" id="2.7.1.33" evidence="6 16"/>
<accession>A0ABZ1CKK5</accession>
<comment type="cofactor">
    <cofactor evidence="16">
        <name>NH4(+)</name>
        <dbReference type="ChEBI" id="CHEBI:28938"/>
    </cofactor>
    <cofactor evidence="16">
        <name>K(+)</name>
        <dbReference type="ChEBI" id="CHEBI:29103"/>
    </cofactor>
    <text evidence="16">A monovalent cation. Ammonium or potassium.</text>
</comment>
<dbReference type="PANTHER" id="PTHR34265:SF1">
    <property type="entry name" value="TYPE III PANTOTHENATE KINASE"/>
    <property type="match status" value="1"/>
</dbReference>
<keyword evidence="11 16" id="KW-0067">ATP-binding</keyword>
<dbReference type="SUPFAM" id="SSF53067">
    <property type="entry name" value="Actin-like ATPase domain"/>
    <property type="match status" value="2"/>
</dbReference>
<evidence type="ECO:0000256" key="12">
    <source>
        <dbReference type="ARBA" id="ARBA00022958"/>
    </source>
</evidence>
<feature type="active site" description="Proton acceptor" evidence="16">
    <location>
        <position position="96"/>
    </location>
</feature>
<sequence length="240" mass="25489">MLDAGNSTLKWAVVEDGRWSATGRADYTDDGFRAFLEGGARRDMRCIIASVTRAEHERRLAAQLAAARLEATWLKATATFGEVTNGYATPENLGVDRWMALIAARQRTREAVLVVSAGTALTVDALTATGTFVGGVIVPGARLMRQALQAGTARLDDVEGSWQAFPRRTADAVHSGIVAALCGAIEQQRARLAALAGAGPRCFLTGGDASLLAPHLTLAVDQVPELVLEGIERVTRGDDY</sequence>
<keyword evidence="9 16" id="KW-0547">Nucleotide-binding</keyword>
<evidence type="ECO:0000256" key="6">
    <source>
        <dbReference type="ARBA" id="ARBA00012102"/>
    </source>
</evidence>
<feature type="binding site" evidence="16">
    <location>
        <position position="169"/>
    </location>
    <ligand>
        <name>substrate</name>
    </ligand>
</feature>
<evidence type="ECO:0000256" key="3">
    <source>
        <dbReference type="ARBA" id="ARBA00004496"/>
    </source>
</evidence>
<feature type="binding site" evidence="16">
    <location>
        <begin position="94"/>
        <end position="97"/>
    </location>
    <ligand>
        <name>substrate</name>
    </ligand>
</feature>
<evidence type="ECO:0000256" key="14">
    <source>
        <dbReference type="ARBA" id="ARBA00038036"/>
    </source>
</evidence>
<comment type="subcellular location">
    <subcellularLocation>
        <location evidence="3 16">Cytoplasm</location>
    </subcellularLocation>
</comment>
<evidence type="ECO:0000313" key="17">
    <source>
        <dbReference type="EMBL" id="WRS39786.1"/>
    </source>
</evidence>
<evidence type="ECO:0000256" key="5">
    <source>
        <dbReference type="ARBA" id="ARBA00011738"/>
    </source>
</evidence>
<comment type="cofactor">
    <cofactor evidence="2">
        <name>K(+)</name>
        <dbReference type="ChEBI" id="CHEBI:29103"/>
    </cofactor>
</comment>
<comment type="pathway">
    <text evidence="4 16">Cofactor biosynthesis; coenzyme A biosynthesis; CoA from (R)-pantothenate: step 1/5.</text>
</comment>
<evidence type="ECO:0000256" key="15">
    <source>
        <dbReference type="ARBA" id="ARBA00040883"/>
    </source>
</evidence>
<evidence type="ECO:0000256" key="7">
    <source>
        <dbReference type="ARBA" id="ARBA00022490"/>
    </source>
</evidence>
<keyword evidence="10 16" id="KW-0418">Kinase</keyword>
<keyword evidence="7 16" id="KW-0963">Cytoplasm</keyword>
<dbReference type="InterPro" id="IPR043129">
    <property type="entry name" value="ATPase_NBD"/>
</dbReference>
<comment type="caution">
    <text evidence="16">Lacks conserved residue(s) required for the propagation of feature annotation.</text>
</comment>
<feature type="binding site" evidence="16">
    <location>
        <position position="119"/>
    </location>
    <ligand>
        <name>ATP</name>
        <dbReference type="ChEBI" id="CHEBI:30616"/>
    </ligand>
</feature>
<keyword evidence="12 16" id="KW-0630">Potassium</keyword>
<dbReference type="EMBL" id="CP141769">
    <property type="protein sequence ID" value="WRS39786.1"/>
    <property type="molecule type" value="Genomic_DNA"/>
</dbReference>
<comment type="subunit">
    <text evidence="5 16">Homodimer.</text>
</comment>
<dbReference type="RefSeq" id="WP_324780316.1">
    <property type="nucleotide sequence ID" value="NZ_CP141769.1"/>
</dbReference>
<keyword evidence="13 16" id="KW-0173">Coenzyme A biosynthesis</keyword>
<dbReference type="GO" id="GO:0004594">
    <property type="term" value="F:pantothenate kinase activity"/>
    <property type="evidence" value="ECO:0007669"/>
    <property type="project" value="UniProtKB-EC"/>
</dbReference>
<dbReference type="InterPro" id="IPR004619">
    <property type="entry name" value="Type_III_PanK"/>
</dbReference>
<evidence type="ECO:0000256" key="2">
    <source>
        <dbReference type="ARBA" id="ARBA00001958"/>
    </source>
</evidence>
<gene>
    <name evidence="16" type="primary">coaX</name>
    <name evidence="17" type="ORF">VA613_02665</name>
</gene>
<dbReference type="Proteomes" id="UP001334732">
    <property type="component" value="Chromosome"/>
</dbReference>
<evidence type="ECO:0000256" key="16">
    <source>
        <dbReference type="HAMAP-Rule" id="MF_01274"/>
    </source>
</evidence>
<comment type="catalytic activity">
    <reaction evidence="1 16">
        <text>(R)-pantothenate + ATP = (R)-4'-phosphopantothenate + ADP + H(+)</text>
        <dbReference type="Rhea" id="RHEA:16373"/>
        <dbReference type="ChEBI" id="CHEBI:10986"/>
        <dbReference type="ChEBI" id="CHEBI:15378"/>
        <dbReference type="ChEBI" id="CHEBI:29032"/>
        <dbReference type="ChEBI" id="CHEBI:30616"/>
        <dbReference type="ChEBI" id="CHEBI:456216"/>
        <dbReference type="EC" id="2.7.1.33"/>
    </reaction>
</comment>
<proteinExistence type="inferred from homology"/>
<dbReference type="NCBIfam" id="TIGR00671">
    <property type="entry name" value="baf"/>
    <property type="match status" value="1"/>
</dbReference>
<dbReference type="Gene3D" id="3.30.420.40">
    <property type="match status" value="2"/>
</dbReference>
<evidence type="ECO:0000256" key="4">
    <source>
        <dbReference type="ARBA" id="ARBA00005225"/>
    </source>
</evidence>
<reference evidence="17 18" key="1">
    <citation type="submission" date="2023-12" db="EMBL/GenBank/DDBJ databases">
        <title>Thiobacillus sedimentum sp. nov., a chemolithoautotrophic sulfur-oxidizing bacterium isolated from freshwater sediment.</title>
        <authorList>
            <person name="Luo J."/>
            <person name="Dai C."/>
        </authorList>
    </citation>
    <scope>NUCLEOTIDE SEQUENCE [LARGE SCALE GENOMIC DNA]</scope>
    <source>
        <strain evidence="17 18">SCUT-2</strain>
    </source>
</reference>
<feature type="binding site" evidence="16">
    <location>
        <begin position="3"/>
        <end position="10"/>
    </location>
    <ligand>
        <name>ATP</name>
        <dbReference type="ChEBI" id="CHEBI:30616"/>
    </ligand>
</feature>
<evidence type="ECO:0000256" key="1">
    <source>
        <dbReference type="ARBA" id="ARBA00001206"/>
    </source>
</evidence>
<evidence type="ECO:0000256" key="11">
    <source>
        <dbReference type="ARBA" id="ARBA00022840"/>
    </source>
</evidence>
<organism evidence="17 18">
    <name type="scientific">Thiobacillus sedimenti</name>
    <dbReference type="NCBI Taxonomy" id="3110231"/>
    <lineage>
        <taxon>Bacteria</taxon>
        <taxon>Pseudomonadati</taxon>
        <taxon>Pseudomonadota</taxon>
        <taxon>Betaproteobacteria</taxon>
        <taxon>Nitrosomonadales</taxon>
        <taxon>Thiobacillaceae</taxon>
        <taxon>Thiobacillus</taxon>
    </lineage>
</organism>
<dbReference type="HAMAP" id="MF_01274">
    <property type="entry name" value="Pantothen_kinase_3"/>
    <property type="match status" value="1"/>
</dbReference>
<evidence type="ECO:0000256" key="8">
    <source>
        <dbReference type="ARBA" id="ARBA00022679"/>
    </source>
</evidence>
<keyword evidence="8 16" id="KW-0808">Transferase</keyword>
<keyword evidence="18" id="KW-1185">Reference proteome</keyword>
<comment type="function">
    <text evidence="16">Catalyzes the phosphorylation of pantothenate (Pan), the first step in CoA biosynthesis.</text>
</comment>
<protein>
    <recommendedName>
        <fullName evidence="15 16">Type III pantothenate kinase</fullName>
        <ecNumber evidence="6 16">2.7.1.33</ecNumber>
    </recommendedName>
    <alternativeName>
        <fullName evidence="16">PanK-III</fullName>
    </alternativeName>
    <alternativeName>
        <fullName evidence="16">Pantothenic acid kinase</fullName>
    </alternativeName>
</protein>
<evidence type="ECO:0000256" key="13">
    <source>
        <dbReference type="ARBA" id="ARBA00022993"/>
    </source>
</evidence>
<evidence type="ECO:0000256" key="10">
    <source>
        <dbReference type="ARBA" id="ARBA00022777"/>
    </source>
</evidence>